<dbReference type="SUPFAM" id="SSF50249">
    <property type="entry name" value="Nucleic acid-binding proteins"/>
    <property type="match status" value="1"/>
</dbReference>
<proteinExistence type="inferred from homology"/>
<evidence type="ECO:0000256" key="6">
    <source>
        <dbReference type="ARBA" id="ARBA00022763"/>
    </source>
</evidence>
<keyword evidence="7" id="KW-0234">DNA repair</keyword>
<dbReference type="InterPro" id="IPR050326">
    <property type="entry name" value="NAD_dep_DNA_ligaseB"/>
</dbReference>
<dbReference type="GO" id="GO:0006281">
    <property type="term" value="P:DNA repair"/>
    <property type="evidence" value="ECO:0007669"/>
    <property type="project" value="UniProtKB-KW"/>
</dbReference>
<dbReference type="Pfam" id="PF14743">
    <property type="entry name" value="DNA_ligase_OB_2"/>
    <property type="match status" value="1"/>
</dbReference>
<evidence type="ECO:0000256" key="4">
    <source>
        <dbReference type="ARBA" id="ARBA00022598"/>
    </source>
</evidence>
<evidence type="ECO:0000256" key="7">
    <source>
        <dbReference type="ARBA" id="ARBA00023204"/>
    </source>
</evidence>
<dbReference type="OrthoDB" id="4300at10239"/>
<dbReference type="InterPro" id="IPR012310">
    <property type="entry name" value="DNA_ligase_ATP-dep_cent"/>
</dbReference>
<dbReference type="PROSITE" id="PS50160">
    <property type="entry name" value="DNA_LIGASE_A3"/>
    <property type="match status" value="1"/>
</dbReference>
<dbReference type="GO" id="GO:0003910">
    <property type="term" value="F:DNA ligase (ATP) activity"/>
    <property type="evidence" value="ECO:0007669"/>
    <property type="project" value="InterPro"/>
</dbReference>
<protein>
    <recommendedName>
        <fullName evidence="3">DNA ligase</fullName>
    </recommendedName>
</protein>
<dbReference type="Pfam" id="PF01068">
    <property type="entry name" value="DNA_ligase_A_M"/>
    <property type="match status" value="1"/>
</dbReference>
<dbReference type="Gene3D" id="2.40.50.140">
    <property type="entry name" value="Nucleic acid-binding proteins"/>
    <property type="match status" value="1"/>
</dbReference>
<comment type="similarity">
    <text evidence="2">Belongs to the ATP-dependent DNA ligase family.</text>
</comment>
<evidence type="ECO:0000313" key="10">
    <source>
        <dbReference type="Proteomes" id="UP000201389"/>
    </source>
</evidence>
<dbReference type="PANTHER" id="PTHR47810:SF1">
    <property type="entry name" value="DNA LIGASE B"/>
    <property type="match status" value="1"/>
</dbReference>
<dbReference type="InterPro" id="IPR012340">
    <property type="entry name" value="NA-bd_OB-fold"/>
</dbReference>
<keyword evidence="4 9" id="KW-0436">Ligase</keyword>
<feature type="domain" description="ATP-dependent DNA ligase family profile" evidence="8">
    <location>
        <begin position="98"/>
        <end position="189"/>
    </location>
</feature>
<dbReference type="CDD" id="cd08041">
    <property type="entry name" value="OBF_kDNA_ligase_like"/>
    <property type="match status" value="1"/>
</dbReference>
<accession>M4R1D3</accession>
<dbReference type="GO" id="GO:0006310">
    <property type="term" value="P:DNA recombination"/>
    <property type="evidence" value="ECO:0007669"/>
    <property type="project" value="InterPro"/>
</dbReference>
<gene>
    <name evidence="9" type="ORF">LOKG_00076</name>
</gene>
<dbReference type="SUPFAM" id="SSF56091">
    <property type="entry name" value="DNA ligase/mRNA capping enzyme, catalytic domain"/>
    <property type="match status" value="1"/>
</dbReference>
<name>M4R1D3_9CAUD</name>
<dbReference type="RefSeq" id="YP_007674972.1">
    <property type="nucleotide sequence ID" value="NC_020853.1"/>
</dbReference>
<dbReference type="GO" id="GO:0006260">
    <property type="term" value="P:DNA replication"/>
    <property type="evidence" value="ECO:0007669"/>
    <property type="project" value="UniProtKB-KW"/>
</dbReference>
<reference evidence="9 10" key="1">
    <citation type="submission" date="2010-10" db="EMBL/GenBank/DDBJ databases">
        <title>The Genome Sequence of Loktanella phage pCB2051-A.</title>
        <authorList>
            <consortium name="The Broad Institute Genome Sequencing Platform"/>
            <person name="Henn M.R."/>
            <person name="Buchan A."/>
            <person name="Levin J."/>
            <person name="Malboeuf C."/>
            <person name="Casali M."/>
            <person name="Russ C."/>
            <person name="Lennon N."/>
            <person name="Chapman S.B."/>
            <person name="Erlich R."/>
            <person name="Young S.K."/>
            <person name="Yandava C."/>
            <person name="Zeng Q."/>
            <person name="Alvarado L."/>
            <person name="Anderson S."/>
            <person name="Berlin A."/>
            <person name="Chen Z."/>
            <person name="Freedman E."/>
            <person name="Gellesch M."/>
            <person name="Goldberg J."/>
            <person name="Green L."/>
            <person name="Griggs A."/>
            <person name="Gujja S."/>
            <person name="Heilman E.R."/>
            <person name="Heiman D."/>
            <person name="Hollinger A."/>
            <person name="Howarth C."/>
            <person name="Larson L."/>
            <person name="Mehta T."/>
            <person name="Pearson M."/>
            <person name="Roberts A."/>
            <person name="Ryan E."/>
            <person name="Saif S."/>
            <person name="Shea T."/>
            <person name="Shenoy N."/>
            <person name="Sisk P."/>
            <person name="Stolte C."/>
            <person name="Sykes S."/>
            <person name="White J."/>
            <person name="Haas B."/>
            <person name="Nusbaum C."/>
            <person name="Birren B."/>
        </authorList>
    </citation>
    <scope>NUCLEOTIDE SEQUENCE [LARGE SCALE GENOMIC DNA]</scope>
    <source>
        <strain evidence="10">pCB2051-A</strain>
    </source>
</reference>
<organism evidence="9 10">
    <name type="scientific">Loktanella phage pCB2051-A</name>
    <dbReference type="NCBI Taxonomy" id="754044"/>
    <lineage>
        <taxon>Viruses</taxon>
        <taxon>Duplodnaviria</taxon>
        <taxon>Heunggongvirae</taxon>
        <taxon>Uroviricota</taxon>
        <taxon>Caudoviricetes</taxon>
        <taxon>Casjensviridae</taxon>
        <taxon>Broinstvirus</taxon>
        <taxon>Broinstvirus pCB2051A</taxon>
    </lineage>
</organism>
<keyword evidence="5" id="KW-0235">DNA replication</keyword>
<dbReference type="PANTHER" id="PTHR47810">
    <property type="entry name" value="DNA LIGASE"/>
    <property type="match status" value="1"/>
</dbReference>
<evidence type="ECO:0000259" key="8">
    <source>
        <dbReference type="PROSITE" id="PS50160"/>
    </source>
</evidence>
<dbReference type="Proteomes" id="UP000201389">
    <property type="component" value="Segment"/>
</dbReference>
<sequence length="315" mass="35207">MTKQIKPMLAVEAQLDKIKFPATAQPKFDGIRSLRTEAGQVSRTLKMIPNQFVRQVLDLLHENEDLSGMDGEIVTYTDGKPDTLHQVQSKVMSAEGEFDFVFHVFDLWGISSEGYTSRLAKITERIQSIGSPYIQAAEAERVEDLDALKAYDDKLVDAGWEGTIVRDPEGTYKYGRSTVNEGKLLKLKRFTDSEAVITGMVERMHNENEATTDALGHTKRSSAKAGKVPAGDMGALQLRWPNGVEFELGTGFSLEQRKQFWAKRDDMIGQTITFQHKDTGPNGKPLILSFIAVRYDITAEEAHASKANRNHDDII</sequence>
<comment type="cofactor">
    <cofactor evidence="1">
        <name>a divalent metal cation</name>
        <dbReference type="ChEBI" id="CHEBI:60240"/>
    </cofactor>
</comment>
<dbReference type="InterPro" id="IPR029319">
    <property type="entry name" value="DNA_ligase_OB"/>
</dbReference>
<evidence type="ECO:0000256" key="1">
    <source>
        <dbReference type="ARBA" id="ARBA00001968"/>
    </source>
</evidence>
<dbReference type="EMBL" id="HQ632859">
    <property type="protein sequence ID" value="AGH31512.1"/>
    <property type="molecule type" value="Genomic_DNA"/>
</dbReference>
<dbReference type="Gene3D" id="3.30.470.30">
    <property type="entry name" value="DNA ligase/mRNA capping enzyme"/>
    <property type="match status" value="1"/>
</dbReference>
<evidence type="ECO:0000256" key="2">
    <source>
        <dbReference type="ARBA" id="ARBA00007572"/>
    </source>
</evidence>
<dbReference type="Gene3D" id="3.30.1490.70">
    <property type="match status" value="1"/>
</dbReference>
<evidence type="ECO:0000256" key="3">
    <source>
        <dbReference type="ARBA" id="ARBA00013308"/>
    </source>
</evidence>
<dbReference type="GeneID" id="15011545"/>
<dbReference type="GO" id="GO:0005524">
    <property type="term" value="F:ATP binding"/>
    <property type="evidence" value="ECO:0007669"/>
    <property type="project" value="InterPro"/>
</dbReference>
<keyword evidence="10" id="KW-1185">Reference proteome</keyword>
<evidence type="ECO:0000256" key="5">
    <source>
        <dbReference type="ARBA" id="ARBA00022705"/>
    </source>
</evidence>
<keyword evidence="6" id="KW-0227">DNA damage</keyword>
<evidence type="ECO:0000313" key="9">
    <source>
        <dbReference type="EMBL" id="AGH31512.1"/>
    </source>
</evidence>
<dbReference type="KEGG" id="vg:15011545"/>